<dbReference type="InterPro" id="IPR036163">
    <property type="entry name" value="HMA_dom_sf"/>
</dbReference>
<keyword evidence="3" id="KW-0614">Plasmid</keyword>
<dbReference type="Proteomes" id="UP000280475">
    <property type="component" value="Plasmid pTHF"/>
</dbReference>
<dbReference type="CDD" id="cd00371">
    <property type="entry name" value="HMA"/>
    <property type="match status" value="1"/>
</dbReference>
<dbReference type="PROSITE" id="PS01047">
    <property type="entry name" value="HMA_1"/>
    <property type="match status" value="1"/>
</dbReference>
<dbReference type="RefSeq" id="WP_103892113.1">
    <property type="nucleotide sequence ID" value="NZ_CP027769.1"/>
</dbReference>
<dbReference type="InterPro" id="IPR017969">
    <property type="entry name" value="Heavy-metal-associated_CS"/>
</dbReference>
<dbReference type="InterPro" id="IPR006121">
    <property type="entry name" value="HMA_dom"/>
</dbReference>
<dbReference type="Pfam" id="PF00403">
    <property type="entry name" value="HMA"/>
    <property type="match status" value="1"/>
</dbReference>
<evidence type="ECO:0000259" key="2">
    <source>
        <dbReference type="PROSITE" id="PS50846"/>
    </source>
</evidence>
<evidence type="ECO:0000313" key="4">
    <source>
        <dbReference type="Proteomes" id="UP000280475"/>
    </source>
</evidence>
<organism evidence="3 4">
    <name type="scientific">Tetragenococcus halophilus</name>
    <name type="common">Pediococcus halophilus</name>
    <dbReference type="NCBI Taxonomy" id="51669"/>
    <lineage>
        <taxon>Bacteria</taxon>
        <taxon>Bacillati</taxon>
        <taxon>Bacillota</taxon>
        <taxon>Bacilli</taxon>
        <taxon>Lactobacillales</taxon>
        <taxon>Enterococcaceae</taxon>
        <taxon>Tetragenococcus</taxon>
    </lineage>
</organism>
<protein>
    <submittedName>
        <fullName evidence="3">Copper chaperone</fullName>
    </submittedName>
</protein>
<dbReference type="Gene3D" id="3.30.70.100">
    <property type="match status" value="1"/>
</dbReference>
<name>A0A3G5FMI7_TETHA</name>
<evidence type="ECO:0000313" key="3">
    <source>
        <dbReference type="EMBL" id="AYW51488.1"/>
    </source>
</evidence>
<keyword evidence="1" id="KW-0479">Metal-binding</keyword>
<dbReference type="PROSITE" id="PS50846">
    <property type="entry name" value="HMA_2"/>
    <property type="match status" value="1"/>
</dbReference>
<dbReference type="SUPFAM" id="SSF55008">
    <property type="entry name" value="HMA, heavy metal-associated domain"/>
    <property type="match status" value="1"/>
</dbReference>
<gene>
    <name evidence="3" type="ORF">C7H83_13415</name>
</gene>
<proteinExistence type="predicted"/>
<dbReference type="GO" id="GO:0046872">
    <property type="term" value="F:metal ion binding"/>
    <property type="evidence" value="ECO:0007669"/>
    <property type="project" value="UniProtKB-KW"/>
</dbReference>
<feature type="domain" description="HMA" evidence="2">
    <location>
        <begin position="2"/>
        <end position="70"/>
    </location>
</feature>
<evidence type="ECO:0000256" key="1">
    <source>
        <dbReference type="ARBA" id="ARBA00022723"/>
    </source>
</evidence>
<dbReference type="EMBL" id="CP027769">
    <property type="protein sequence ID" value="AYW51488.1"/>
    <property type="molecule type" value="Genomic_DNA"/>
</dbReference>
<geneLocation type="plasmid" evidence="4">
    <name>pthf</name>
</geneLocation>
<accession>A0A3G5FMI7</accession>
<sequence length="77" mass="8349">MSKATLTLETLSCPSCLQKIESAVKGLDGIDQSSVKVLFNSSKVKTNFEEDKVTIEEIETAIEDLGYPVIKSKVKAA</sequence>
<reference evidence="3 4" key="1">
    <citation type="journal article" date="2012" name="Int. J. Syst. Evol. Microbiol.">
        <title>Characterization of Tetragenococcus strains from sugar thick juice reveals a novel species, Tetragenococcus osmophilus sp. nov., and divides Tetragenococcus halophilus into two subspecies, T. halophilus subsp. halophilus subsp. nov. and T. halophilus subsp. flandriensis subsp. nov.</title>
        <authorList>
            <person name="Juste A."/>
            <person name="Van Trappen S."/>
            <person name="Verreth C."/>
            <person name="Cleenwerck I."/>
            <person name="De Vos P."/>
            <person name="Lievens B."/>
            <person name="Willems K.A."/>
        </authorList>
    </citation>
    <scope>NUCLEOTIDE SEQUENCE [LARGE SCALE GENOMIC DNA]</scope>
    <source>
        <strain evidence="3 4">LMG 26042</strain>
        <plasmid evidence="4">pthf</plasmid>
    </source>
</reference>
<dbReference type="AlphaFoldDB" id="A0A3G5FMI7"/>